<gene>
    <name evidence="5" type="ORF">GCM10022214_07180</name>
</gene>
<sequence length="255" mass="27692">MTAPVAPGPAARGTPRPKKTAELLAQRIVADINRRGNTVGDRLPPEREMLEHYSVGRGTLRESLRFLELQGVIALKPGPGGGPVVQRPDAGTLATTLTLLLQFGNAPFRTVAEARGGLEPMMARLAAERMSAGHLADLRSSVEVMGDHLHDQAVFLEQNKRFHDVIAHGSGNELFGLVVDALLGILDGSAIGIDYPEVRRRAVHRAHLRIYEAIAARDPAASAEAMTRHIDEYIRYAERKFPEVLAAPIVWSDGP</sequence>
<keyword evidence="2" id="KW-0238">DNA-binding</keyword>
<dbReference type="Pfam" id="PF07729">
    <property type="entry name" value="FCD"/>
    <property type="match status" value="1"/>
</dbReference>
<name>A0ABP7V1T3_9ACTN</name>
<dbReference type="SMART" id="SM00895">
    <property type="entry name" value="FCD"/>
    <property type="match status" value="1"/>
</dbReference>
<proteinExistence type="predicted"/>
<dbReference type="InterPro" id="IPR036390">
    <property type="entry name" value="WH_DNA-bd_sf"/>
</dbReference>
<reference evidence="6" key="1">
    <citation type="journal article" date="2019" name="Int. J. Syst. Evol. Microbiol.">
        <title>The Global Catalogue of Microorganisms (GCM) 10K type strain sequencing project: providing services to taxonomists for standard genome sequencing and annotation.</title>
        <authorList>
            <consortium name="The Broad Institute Genomics Platform"/>
            <consortium name="The Broad Institute Genome Sequencing Center for Infectious Disease"/>
            <person name="Wu L."/>
            <person name="Ma J."/>
        </authorList>
    </citation>
    <scope>NUCLEOTIDE SEQUENCE [LARGE SCALE GENOMIC DNA]</scope>
    <source>
        <strain evidence="6">JCM 16702</strain>
    </source>
</reference>
<dbReference type="PANTHER" id="PTHR43537">
    <property type="entry name" value="TRANSCRIPTIONAL REGULATOR, GNTR FAMILY"/>
    <property type="match status" value="1"/>
</dbReference>
<dbReference type="EMBL" id="BAAAZG010000001">
    <property type="protein sequence ID" value="GAA4057679.1"/>
    <property type="molecule type" value="Genomic_DNA"/>
</dbReference>
<dbReference type="RefSeq" id="WP_344940470.1">
    <property type="nucleotide sequence ID" value="NZ_BAAAZG010000001.1"/>
</dbReference>
<dbReference type="PROSITE" id="PS50949">
    <property type="entry name" value="HTH_GNTR"/>
    <property type="match status" value="1"/>
</dbReference>
<organism evidence="5 6">
    <name type="scientific">Actinomadura miaoliensis</name>
    <dbReference type="NCBI Taxonomy" id="430685"/>
    <lineage>
        <taxon>Bacteria</taxon>
        <taxon>Bacillati</taxon>
        <taxon>Actinomycetota</taxon>
        <taxon>Actinomycetes</taxon>
        <taxon>Streptosporangiales</taxon>
        <taxon>Thermomonosporaceae</taxon>
        <taxon>Actinomadura</taxon>
    </lineage>
</organism>
<accession>A0ABP7V1T3</accession>
<evidence type="ECO:0000313" key="5">
    <source>
        <dbReference type="EMBL" id="GAA4057679.1"/>
    </source>
</evidence>
<dbReference type="SMART" id="SM00345">
    <property type="entry name" value="HTH_GNTR"/>
    <property type="match status" value="1"/>
</dbReference>
<dbReference type="Proteomes" id="UP001500683">
    <property type="component" value="Unassembled WGS sequence"/>
</dbReference>
<evidence type="ECO:0000256" key="2">
    <source>
        <dbReference type="ARBA" id="ARBA00023125"/>
    </source>
</evidence>
<evidence type="ECO:0000256" key="1">
    <source>
        <dbReference type="ARBA" id="ARBA00023015"/>
    </source>
</evidence>
<keyword evidence="6" id="KW-1185">Reference proteome</keyword>
<dbReference type="PANTHER" id="PTHR43537:SF5">
    <property type="entry name" value="UXU OPERON TRANSCRIPTIONAL REGULATOR"/>
    <property type="match status" value="1"/>
</dbReference>
<keyword evidence="3" id="KW-0804">Transcription</keyword>
<dbReference type="InterPro" id="IPR008920">
    <property type="entry name" value="TF_FadR/GntR_C"/>
</dbReference>
<dbReference type="InterPro" id="IPR036388">
    <property type="entry name" value="WH-like_DNA-bd_sf"/>
</dbReference>
<dbReference type="Gene3D" id="1.10.10.10">
    <property type="entry name" value="Winged helix-like DNA-binding domain superfamily/Winged helix DNA-binding domain"/>
    <property type="match status" value="1"/>
</dbReference>
<dbReference type="PRINTS" id="PR00035">
    <property type="entry name" value="HTHGNTR"/>
</dbReference>
<dbReference type="SUPFAM" id="SSF48008">
    <property type="entry name" value="GntR ligand-binding domain-like"/>
    <property type="match status" value="1"/>
</dbReference>
<dbReference type="Pfam" id="PF00392">
    <property type="entry name" value="GntR"/>
    <property type="match status" value="1"/>
</dbReference>
<evidence type="ECO:0000313" key="6">
    <source>
        <dbReference type="Proteomes" id="UP001500683"/>
    </source>
</evidence>
<comment type="caution">
    <text evidence="5">The sequence shown here is derived from an EMBL/GenBank/DDBJ whole genome shotgun (WGS) entry which is preliminary data.</text>
</comment>
<keyword evidence="1" id="KW-0805">Transcription regulation</keyword>
<protein>
    <submittedName>
        <fullName evidence="5">FCD domain-containing protein</fullName>
    </submittedName>
</protein>
<feature type="domain" description="HTH gntR-type" evidence="4">
    <location>
        <begin position="18"/>
        <end position="88"/>
    </location>
</feature>
<evidence type="ECO:0000259" key="4">
    <source>
        <dbReference type="PROSITE" id="PS50949"/>
    </source>
</evidence>
<evidence type="ECO:0000256" key="3">
    <source>
        <dbReference type="ARBA" id="ARBA00023163"/>
    </source>
</evidence>
<dbReference type="InterPro" id="IPR011711">
    <property type="entry name" value="GntR_C"/>
</dbReference>
<dbReference type="SUPFAM" id="SSF46785">
    <property type="entry name" value="Winged helix' DNA-binding domain"/>
    <property type="match status" value="1"/>
</dbReference>
<dbReference type="InterPro" id="IPR000524">
    <property type="entry name" value="Tscrpt_reg_HTH_GntR"/>
</dbReference>
<dbReference type="Gene3D" id="1.20.120.530">
    <property type="entry name" value="GntR ligand-binding domain-like"/>
    <property type="match status" value="1"/>
</dbReference>